<dbReference type="GO" id="GO:0004673">
    <property type="term" value="F:protein histidine kinase activity"/>
    <property type="evidence" value="ECO:0007669"/>
    <property type="project" value="UniProtKB-EC"/>
</dbReference>
<dbReference type="InterPro" id="IPR035965">
    <property type="entry name" value="PAS-like_dom_sf"/>
</dbReference>
<dbReference type="InterPro" id="IPR004358">
    <property type="entry name" value="Sig_transdc_His_kin-like_C"/>
</dbReference>
<comment type="subcellular location">
    <subcellularLocation>
        <location evidence="2">Membrane</location>
        <topology evidence="2">Multi-pass membrane protein</topology>
    </subcellularLocation>
</comment>
<proteinExistence type="predicted"/>
<accession>A0A9D9HFE9</accession>
<gene>
    <name evidence="15" type="ORF">IAC06_04985</name>
</gene>
<dbReference type="Proteomes" id="UP000823661">
    <property type="component" value="Unassembled WGS sequence"/>
</dbReference>
<evidence type="ECO:0000259" key="14">
    <source>
        <dbReference type="PROSITE" id="PS50112"/>
    </source>
</evidence>
<dbReference type="PANTHER" id="PTHR42878">
    <property type="entry name" value="TWO-COMPONENT HISTIDINE KINASE"/>
    <property type="match status" value="1"/>
</dbReference>
<dbReference type="Pfam" id="PF13188">
    <property type="entry name" value="PAS_8"/>
    <property type="match status" value="1"/>
</dbReference>
<dbReference type="InterPro" id="IPR005467">
    <property type="entry name" value="His_kinase_dom"/>
</dbReference>
<dbReference type="InterPro" id="IPR000014">
    <property type="entry name" value="PAS"/>
</dbReference>
<dbReference type="InterPro" id="IPR003594">
    <property type="entry name" value="HATPase_dom"/>
</dbReference>
<name>A0A9D9HFE9_9BACT</name>
<dbReference type="SMART" id="SM00387">
    <property type="entry name" value="HATPase_c"/>
    <property type="match status" value="1"/>
</dbReference>
<evidence type="ECO:0000256" key="12">
    <source>
        <dbReference type="SAM" id="Phobius"/>
    </source>
</evidence>
<evidence type="ECO:0000256" key="11">
    <source>
        <dbReference type="ARBA" id="ARBA00023136"/>
    </source>
</evidence>
<dbReference type="SUPFAM" id="SSF55874">
    <property type="entry name" value="ATPase domain of HSP90 chaperone/DNA topoisomerase II/histidine kinase"/>
    <property type="match status" value="1"/>
</dbReference>
<dbReference type="GO" id="GO:0016020">
    <property type="term" value="C:membrane"/>
    <property type="evidence" value="ECO:0007669"/>
    <property type="project" value="UniProtKB-SubCell"/>
</dbReference>
<feature type="transmembrane region" description="Helical" evidence="12">
    <location>
        <begin position="6"/>
        <end position="23"/>
    </location>
</feature>
<keyword evidence="8" id="KW-0067">ATP-binding</keyword>
<dbReference type="GO" id="GO:0000156">
    <property type="term" value="F:phosphorelay response regulator activity"/>
    <property type="evidence" value="ECO:0007669"/>
    <property type="project" value="TreeGrafter"/>
</dbReference>
<dbReference type="GO" id="GO:0030295">
    <property type="term" value="F:protein kinase activator activity"/>
    <property type="evidence" value="ECO:0007669"/>
    <property type="project" value="TreeGrafter"/>
</dbReference>
<evidence type="ECO:0000256" key="4">
    <source>
        <dbReference type="ARBA" id="ARBA00022679"/>
    </source>
</evidence>
<dbReference type="EC" id="2.7.13.3" evidence="3"/>
<dbReference type="Gene3D" id="3.30.450.20">
    <property type="entry name" value="PAS domain"/>
    <property type="match status" value="1"/>
</dbReference>
<dbReference type="SMART" id="SM00091">
    <property type="entry name" value="PAS"/>
    <property type="match status" value="1"/>
</dbReference>
<dbReference type="PROSITE" id="PS50112">
    <property type="entry name" value="PAS"/>
    <property type="match status" value="1"/>
</dbReference>
<dbReference type="EMBL" id="JADIMI010000050">
    <property type="protein sequence ID" value="MBO8452220.1"/>
    <property type="molecule type" value="Genomic_DNA"/>
</dbReference>
<reference evidence="15" key="1">
    <citation type="submission" date="2020-10" db="EMBL/GenBank/DDBJ databases">
        <authorList>
            <person name="Gilroy R."/>
        </authorList>
    </citation>
    <scope>NUCLEOTIDE SEQUENCE</scope>
    <source>
        <strain evidence="15">B1-20833</strain>
    </source>
</reference>
<dbReference type="Pfam" id="PF02518">
    <property type="entry name" value="HATPase_c"/>
    <property type="match status" value="1"/>
</dbReference>
<dbReference type="Gene3D" id="3.30.565.10">
    <property type="entry name" value="Histidine kinase-like ATPase, C-terminal domain"/>
    <property type="match status" value="1"/>
</dbReference>
<evidence type="ECO:0000256" key="6">
    <source>
        <dbReference type="ARBA" id="ARBA00022741"/>
    </source>
</evidence>
<feature type="domain" description="Histidine kinase" evidence="13">
    <location>
        <begin position="198"/>
        <end position="418"/>
    </location>
</feature>
<evidence type="ECO:0000256" key="3">
    <source>
        <dbReference type="ARBA" id="ARBA00012438"/>
    </source>
</evidence>
<evidence type="ECO:0000256" key="2">
    <source>
        <dbReference type="ARBA" id="ARBA00004141"/>
    </source>
</evidence>
<reference evidence="15" key="2">
    <citation type="journal article" date="2021" name="PeerJ">
        <title>Extensive microbial diversity within the chicken gut microbiome revealed by metagenomics and culture.</title>
        <authorList>
            <person name="Gilroy R."/>
            <person name="Ravi A."/>
            <person name="Getino M."/>
            <person name="Pursley I."/>
            <person name="Horton D.L."/>
            <person name="Alikhan N.F."/>
            <person name="Baker D."/>
            <person name="Gharbi K."/>
            <person name="Hall N."/>
            <person name="Watson M."/>
            <person name="Adriaenssens E.M."/>
            <person name="Foster-Nyarko E."/>
            <person name="Jarju S."/>
            <person name="Secka A."/>
            <person name="Antonio M."/>
            <person name="Oren A."/>
            <person name="Chaudhuri R.R."/>
            <person name="La Ragione R."/>
            <person name="Hildebrand F."/>
            <person name="Pallen M.J."/>
        </authorList>
    </citation>
    <scope>NUCLEOTIDE SEQUENCE</scope>
    <source>
        <strain evidence="15">B1-20833</strain>
    </source>
</reference>
<protein>
    <recommendedName>
        <fullName evidence="3">histidine kinase</fullName>
        <ecNumber evidence="3">2.7.13.3</ecNumber>
    </recommendedName>
</protein>
<keyword evidence="11 12" id="KW-0472">Membrane</keyword>
<sequence length="418" mass="46333">MSIYLIPGIAAIVLAAVLSGLYFRRKTGDKISYMLDALEDGETNFKFSEERIWDRRLNRTLNRLRRIFEKEKEQIREQEAFYGKMLENVQTGIIISDTENGQIIYCNSRALSLLGLSALMNIRQLSRISQELAETFSAISNGQEARSSYYNESSKMTISVTASEAIIGGRPVKIIAFNDISREIEENESESWTRLIRVMTHEIMNTITPIASLSETLSGYISTGADRNADDMGTGSGIPADTRIKEGLDTIASSAKGLVRFVNSYRNLTHIPAPSKNAFYLKDMVSKVFSLTEDLMASAGVQCSYKELSEDIVIYADDNQIAQIAINLLKNAVQAGADRISISARIDSMGCVIIDIANNGQPVSKESQEDIFTPFFTTKPDGTGIGLSISRQIMRLHNGTLRLTKSDDASTVFTMVFK</sequence>
<dbReference type="AlphaFoldDB" id="A0A9D9HFE9"/>
<evidence type="ECO:0000256" key="7">
    <source>
        <dbReference type="ARBA" id="ARBA00022777"/>
    </source>
</evidence>
<evidence type="ECO:0000313" key="16">
    <source>
        <dbReference type="Proteomes" id="UP000823661"/>
    </source>
</evidence>
<keyword evidence="6" id="KW-0547">Nucleotide-binding</keyword>
<dbReference type="SUPFAM" id="SSF55785">
    <property type="entry name" value="PYP-like sensor domain (PAS domain)"/>
    <property type="match status" value="1"/>
</dbReference>
<comment type="caution">
    <text evidence="15">The sequence shown here is derived from an EMBL/GenBank/DDBJ whole genome shotgun (WGS) entry which is preliminary data.</text>
</comment>
<dbReference type="PROSITE" id="PS50109">
    <property type="entry name" value="HIS_KIN"/>
    <property type="match status" value="1"/>
</dbReference>
<dbReference type="GO" id="GO:0005524">
    <property type="term" value="F:ATP binding"/>
    <property type="evidence" value="ECO:0007669"/>
    <property type="project" value="UniProtKB-KW"/>
</dbReference>
<dbReference type="InterPro" id="IPR036890">
    <property type="entry name" value="HATPase_C_sf"/>
</dbReference>
<comment type="catalytic activity">
    <reaction evidence="1">
        <text>ATP + protein L-histidine = ADP + protein N-phospho-L-histidine.</text>
        <dbReference type="EC" id="2.7.13.3"/>
    </reaction>
</comment>
<evidence type="ECO:0000313" key="15">
    <source>
        <dbReference type="EMBL" id="MBO8452220.1"/>
    </source>
</evidence>
<dbReference type="GO" id="GO:0007234">
    <property type="term" value="P:osmosensory signaling via phosphorelay pathway"/>
    <property type="evidence" value="ECO:0007669"/>
    <property type="project" value="TreeGrafter"/>
</dbReference>
<feature type="domain" description="PAS" evidence="14">
    <location>
        <begin position="78"/>
        <end position="117"/>
    </location>
</feature>
<evidence type="ECO:0000256" key="1">
    <source>
        <dbReference type="ARBA" id="ARBA00000085"/>
    </source>
</evidence>
<evidence type="ECO:0000256" key="8">
    <source>
        <dbReference type="ARBA" id="ARBA00022840"/>
    </source>
</evidence>
<keyword evidence="9 12" id="KW-1133">Transmembrane helix</keyword>
<dbReference type="PANTHER" id="PTHR42878:SF7">
    <property type="entry name" value="SENSOR HISTIDINE KINASE GLRK"/>
    <property type="match status" value="1"/>
</dbReference>
<evidence type="ECO:0000259" key="13">
    <source>
        <dbReference type="PROSITE" id="PS50109"/>
    </source>
</evidence>
<dbReference type="InterPro" id="IPR050351">
    <property type="entry name" value="BphY/WalK/GraS-like"/>
</dbReference>
<keyword evidence="5 12" id="KW-0812">Transmembrane</keyword>
<dbReference type="PRINTS" id="PR00344">
    <property type="entry name" value="BCTRLSENSOR"/>
</dbReference>
<organism evidence="15 16">
    <name type="scientific">Candidatus Cryptobacteroides intestinavium</name>
    <dbReference type="NCBI Taxonomy" id="2840766"/>
    <lineage>
        <taxon>Bacteria</taxon>
        <taxon>Pseudomonadati</taxon>
        <taxon>Bacteroidota</taxon>
        <taxon>Bacteroidia</taxon>
        <taxon>Bacteroidales</taxon>
        <taxon>Candidatus Cryptobacteroides</taxon>
    </lineage>
</organism>
<keyword evidence="4" id="KW-0808">Transferase</keyword>
<keyword evidence="10" id="KW-0902">Two-component regulatory system</keyword>
<evidence type="ECO:0000256" key="5">
    <source>
        <dbReference type="ARBA" id="ARBA00022692"/>
    </source>
</evidence>
<keyword evidence="7" id="KW-0418">Kinase</keyword>
<evidence type="ECO:0000256" key="9">
    <source>
        <dbReference type="ARBA" id="ARBA00022989"/>
    </source>
</evidence>
<evidence type="ECO:0000256" key="10">
    <source>
        <dbReference type="ARBA" id="ARBA00023012"/>
    </source>
</evidence>